<reference evidence="2 3" key="1">
    <citation type="journal article" date="2012" name="J. Bacteriol.">
        <title>Draft genome of Streptomyces tsukubaensis NRRL 18488, the producer of the clinically important immunosuppressant tacrolimus (FK506).</title>
        <authorList>
            <person name="Barreiro C."/>
            <person name="Prieto C."/>
            <person name="Sola-Landa A."/>
            <person name="Solera E."/>
            <person name="Martinez-Castro M."/>
            <person name="Perez-Redondo R."/>
            <person name="Garcia-Estrada C."/>
            <person name="Aparicio J.F."/>
            <person name="Fernandez-Martinez L.T."/>
            <person name="Santos-Aberturas J."/>
            <person name="Salehi-Najafabadi Z."/>
            <person name="Rodriguez-Garcia A."/>
            <person name="Tauch A."/>
            <person name="Martin J.F."/>
        </authorList>
    </citation>
    <scope>NUCLEOTIDE SEQUENCE [LARGE SCALE GENOMIC DNA]</scope>
    <source>
        <strain evidence="3">DSM 42081 / NBRC 108919 / NRRL 18488 / 9993</strain>
    </source>
</reference>
<protein>
    <recommendedName>
        <fullName evidence="1">DUF1023 domain-containing protein</fullName>
    </recommendedName>
</protein>
<dbReference type="SUPFAM" id="SSF53474">
    <property type="entry name" value="alpha/beta-Hydrolases"/>
    <property type="match status" value="1"/>
</dbReference>
<accession>I2N542</accession>
<keyword evidence="3" id="KW-1185">Reference proteome</keyword>
<evidence type="ECO:0000313" key="2">
    <source>
        <dbReference type="EMBL" id="QKM67822.1"/>
    </source>
</evidence>
<evidence type="ECO:0000313" key="3">
    <source>
        <dbReference type="Proteomes" id="UP000005940"/>
    </source>
</evidence>
<gene>
    <name evidence="2" type="ORF">STSU_012220</name>
</gene>
<dbReference type="Proteomes" id="UP000005940">
    <property type="component" value="Chromosome"/>
</dbReference>
<organism evidence="2 3">
    <name type="scientific">Streptomyces tsukubensis (strain DSM 42081 / NBRC 108919 / NRRL 18488 / 9993)</name>
    <dbReference type="NCBI Taxonomy" id="1114943"/>
    <lineage>
        <taxon>Bacteria</taxon>
        <taxon>Bacillati</taxon>
        <taxon>Actinomycetota</taxon>
        <taxon>Actinomycetes</taxon>
        <taxon>Kitasatosporales</taxon>
        <taxon>Streptomycetaceae</taxon>
        <taxon>Streptomyces</taxon>
    </lineage>
</organism>
<dbReference type="InterPro" id="IPR010427">
    <property type="entry name" value="DUF1023"/>
</dbReference>
<feature type="domain" description="DUF1023" evidence="1">
    <location>
        <begin position="366"/>
        <end position="532"/>
    </location>
</feature>
<dbReference type="RefSeq" id="WP_006346996.1">
    <property type="nucleotide sequence ID" value="NZ_CP029159.1"/>
</dbReference>
<evidence type="ECO:0000259" key="1">
    <source>
        <dbReference type="Pfam" id="PF06259"/>
    </source>
</evidence>
<proteinExistence type="predicted"/>
<dbReference type="AlphaFoldDB" id="I2N542"/>
<name>I2N542_STRT9</name>
<dbReference type="Pfam" id="PF06259">
    <property type="entry name" value="Abhydrolase_8"/>
    <property type="match status" value="1"/>
</dbReference>
<dbReference type="EMBL" id="CP029159">
    <property type="protein sequence ID" value="QKM67822.1"/>
    <property type="molecule type" value="Genomic_DNA"/>
</dbReference>
<dbReference type="InterPro" id="IPR029058">
    <property type="entry name" value="AB_hydrolase_fold"/>
</dbReference>
<sequence>MDLKTLKSLKPAEYEGAADGYRALADMAQSAKDQVEAGVIGGMRKAGLKGEALDAALGELRELAKNFQYTQVECGLISTALNGFAFDIAAAKRKLESALLEAESRKFTVNDDGTVTYPAGPDKVDGEIPGGGTARGYGDDSPQARDVGRQAAYQYPNPHTGPAYDIAVRITNALSEATAADGKWAPKLRALKADDDLTVSARDWTDTTADTSGVREAAGTYLRTIEGPPKDASPAENAAWWKGLSDEERDAYISMNPASVGVLDGLPATVRDEANRTVLAQKHGEYQLALNAIPPAPENKYTWINTARGPVKVYSDEYMEWTRKYEGEEKRLTQGLKGMERIEQRFDDTGTEGLPEAYLLGFSTEGDGRAIIANGNPDTADHTAVFVPGTGASLEKVGGDISRMTTLWETADKVAGGESVATITWIGYDAPDNAVKDAPFSHYANDGAPALNRFLDGLDTSRTAEGPGHTTVIGHSYGSTLIGSAARQGDLNADDLIFAGSPGVQVGSAEELDVAKGRVWNQEAPGDPVPDIGRYGHGGGQLIGHQVITGIIPSDSLFGANQMTTDTREHSNYWVDGKETLRNQAFVVVGKHGNVKLED</sequence>
<dbReference type="ESTHER" id="9actn-i2n542">
    <property type="family name" value="Duf_1023"/>
</dbReference>